<dbReference type="Pfam" id="PF07733">
    <property type="entry name" value="DNA_pol3_alpha"/>
    <property type="match status" value="1"/>
</dbReference>
<reference evidence="11" key="1">
    <citation type="submission" date="2006-10" db="EMBL/GenBank/DDBJ databases">
        <title>Complete sequence of Solibacter usitatus Ellin6076.</title>
        <authorList>
            <consortium name="US DOE Joint Genome Institute"/>
            <person name="Copeland A."/>
            <person name="Lucas S."/>
            <person name="Lapidus A."/>
            <person name="Barry K."/>
            <person name="Detter J.C."/>
            <person name="Glavina del Rio T."/>
            <person name="Hammon N."/>
            <person name="Israni S."/>
            <person name="Dalin E."/>
            <person name="Tice H."/>
            <person name="Pitluck S."/>
            <person name="Thompson L.S."/>
            <person name="Brettin T."/>
            <person name="Bruce D."/>
            <person name="Han C."/>
            <person name="Tapia R."/>
            <person name="Gilna P."/>
            <person name="Schmutz J."/>
            <person name="Larimer F."/>
            <person name="Land M."/>
            <person name="Hauser L."/>
            <person name="Kyrpides N."/>
            <person name="Mikhailova N."/>
            <person name="Janssen P.H."/>
            <person name="Kuske C.R."/>
            <person name="Richardson P."/>
        </authorList>
    </citation>
    <scope>NUCLEOTIDE SEQUENCE</scope>
    <source>
        <strain evidence="11">Ellin6076</strain>
    </source>
</reference>
<dbReference type="PANTHER" id="PTHR32294">
    <property type="entry name" value="DNA POLYMERASE III SUBUNIT ALPHA"/>
    <property type="match status" value="1"/>
</dbReference>
<organism evidence="11">
    <name type="scientific">Solibacter usitatus (strain Ellin6076)</name>
    <dbReference type="NCBI Taxonomy" id="234267"/>
    <lineage>
        <taxon>Bacteria</taxon>
        <taxon>Pseudomonadati</taxon>
        <taxon>Acidobacteriota</taxon>
        <taxon>Terriglobia</taxon>
        <taxon>Bryobacterales</taxon>
        <taxon>Solibacteraceae</taxon>
        <taxon>Candidatus Solibacter</taxon>
    </lineage>
</organism>
<dbReference type="STRING" id="234267.Acid_7035"/>
<dbReference type="GO" id="GO:0006260">
    <property type="term" value="P:DNA replication"/>
    <property type="evidence" value="ECO:0007669"/>
    <property type="project" value="UniProtKB-KW"/>
</dbReference>
<keyword evidence="2" id="KW-0963">Cytoplasm</keyword>
<dbReference type="KEGG" id="sus:Acid_7035"/>
<name>Q01QX2_SOLUE</name>
<evidence type="ECO:0000256" key="2">
    <source>
        <dbReference type="ARBA" id="ARBA00022490"/>
    </source>
</evidence>
<dbReference type="InParanoid" id="Q01QX2"/>
<dbReference type="GO" id="GO:0008408">
    <property type="term" value="F:3'-5' exonuclease activity"/>
    <property type="evidence" value="ECO:0007669"/>
    <property type="project" value="InterPro"/>
</dbReference>
<dbReference type="InterPro" id="IPR040982">
    <property type="entry name" value="DNA_pol3_finger"/>
</dbReference>
<dbReference type="Pfam" id="PF02811">
    <property type="entry name" value="PHP"/>
    <property type="match status" value="1"/>
</dbReference>
<evidence type="ECO:0000313" key="11">
    <source>
        <dbReference type="EMBL" id="ABJ87948.1"/>
    </source>
</evidence>
<dbReference type="InterPro" id="IPR011708">
    <property type="entry name" value="DNA_pol3_alpha_NTPase_dom"/>
</dbReference>
<evidence type="ECO:0000256" key="1">
    <source>
        <dbReference type="ARBA" id="ARBA00012417"/>
    </source>
</evidence>
<dbReference type="Pfam" id="PF14579">
    <property type="entry name" value="HHH_6"/>
    <property type="match status" value="1"/>
</dbReference>
<dbReference type="OrthoDB" id="9803237at2"/>
<feature type="domain" description="Polymerase/histidinol phosphatase N-terminal" evidence="10">
    <location>
        <begin position="6"/>
        <end position="73"/>
    </location>
</feature>
<dbReference type="HAMAP" id="MF_01902">
    <property type="entry name" value="DNApol_error_prone"/>
    <property type="match status" value="1"/>
</dbReference>
<dbReference type="InterPro" id="IPR029460">
    <property type="entry name" value="DNAPol_HHH"/>
</dbReference>
<dbReference type="InterPro" id="IPR003141">
    <property type="entry name" value="Pol/His_phosphatase_N"/>
</dbReference>
<dbReference type="GO" id="GO:0003887">
    <property type="term" value="F:DNA-directed DNA polymerase activity"/>
    <property type="evidence" value="ECO:0007669"/>
    <property type="project" value="UniProtKB-KW"/>
</dbReference>
<dbReference type="InterPro" id="IPR016195">
    <property type="entry name" value="Pol/histidinol_Pase-like"/>
</dbReference>
<dbReference type="CDD" id="cd04485">
    <property type="entry name" value="DnaE_OBF"/>
    <property type="match status" value="1"/>
</dbReference>
<keyword evidence="4 11" id="KW-0548">Nucleotidyltransferase</keyword>
<evidence type="ECO:0000259" key="10">
    <source>
        <dbReference type="SMART" id="SM00481"/>
    </source>
</evidence>
<evidence type="ECO:0000256" key="4">
    <source>
        <dbReference type="ARBA" id="ARBA00022695"/>
    </source>
</evidence>
<evidence type="ECO:0000256" key="8">
    <source>
        <dbReference type="ARBA" id="ARBA00023204"/>
    </source>
</evidence>
<dbReference type="NCBIfam" id="TIGR00594">
    <property type="entry name" value="polc"/>
    <property type="match status" value="1"/>
</dbReference>
<evidence type="ECO:0000256" key="5">
    <source>
        <dbReference type="ARBA" id="ARBA00022705"/>
    </source>
</evidence>
<dbReference type="Gene3D" id="3.20.20.140">
    <property type="entry name" value="Metal-dependent hydrolases"/>
    <property type="match status" value="1"/>
</dbReference>
<dbReference type="PANTHER" id="PTHR32294:SF4">
    <property type="entry name" value="ERROR-PRONE DNA POLYMERASE"/>
    <property type="match status" value="1"/>
</dbReference>
<dbReference type="SMART" id="SM00481">
    <property type="entry name" value="POLIIIAc"/>
    <property type="match status" value="1"/>
</dbReference>
<comment type="catalytic activity">
    <reaction evidence="9">
        <text>DNA(n) + a 2'-deoxyribonucleoside 5'-triphosphate = DNA(n+1) + diphosphate</text>
        <dbReference type="Rhea" id="RHEA:22508"/>
        <dbReference type="Rhea" id="RHEA-COMP:17339"/>
        <dbReference type="Rhea" id="RHEA-COMP:17340"/>
        <dbReference type="ChEBI" id="CHEBI:33019"/>
        <dbReference type="ChEBI" id="CHEBI:61560"/>
        <dbReference type="ChEBI" id="CHEBI:173112"/>
        <dbReference type="EC" id="2.7.7.7"/>
    </reaction>
</comment>
<evidence type="ECO:0000256" key="9">
    <source>
        <dbReference type="ARBA" id="ARBA00049244"/>
    </source>
</evidence>
<dbReference type="eggNOG" id="COG0587">
    <property type="taxonomic scope" value="Bacteria"/>
</dbReference>
<dbReference type="InterPro" id="IPR023073">
    <property type="entry name" value="DnaE2"/>
</dbReference>
<dbReference type="EC" id="2.7.7.7" evidence="1"/>
<dbReference type="EMBL" id="CP000473">
    <property type="protein sequence ID" value="ABJ87948.1"/>
    <property type="molecule type" value="Genomic_DNA"/>
</dbReference>
<evidence type="ECO:0000256" key="6">
    <source>
        <dbReference type="ARBA" id="ARBA00022763"/>
    </source>
</evidence>
<sequence length="1014" mass="113667">MPPPYVELHARSAFSFLEGSCLPEELAGACANFGMPAMALLDRNGVYGSPRFHLAAKKAGVRAHIGSEITCTNGLTYPLLAASREGYQNLCRLVTRMKLRAAKGEGAATLEELAEFSRGLLCITPHPDQRLLEIYGRHNLYAELQRHCNREEEAGNQRTVELARRLGIPIIATNHPAYAIPAQRELLDVFTCIRNKVTLTTAGRLLERNNERHVKTPDEMARLFADLPEAIANTLEISSRLDFTLADLGYEFPRYPVPDGETQISFLRKLADEGARRRYRPYYERARLQVERELTMIERLRLAGYFLIVWDIVRFCKEHDILAQGRGSAANSAVCYALEITAVDPVGMDLLFERFLSEERGEWPDIDLDLPSGDKREQAIQYVYQRFGQLGAAMTANVITYRGRSAAREVGKALGFEISTLENLTKLVRAWEWKDPKDTTDRQFREAGFDIANPRVRKFFELYQMAQDLPRHLGQHSGGMVVCQGALDSVVPLEPASMPGRVVVQWDKEDCADLGIVKVDLLGLGMMAVIEDCLKMCPDVDIAHLPQDDPKVYGALQRADTIGMFQVESRAQMSCLPRMKPVRFYDVVVQVAIIRPGPIVGKMVHPYLNRRQGREVVDCLHPSLEPVLRRTLGVPLFQEQLLRMAMIAAGFSGGEAEELRRAMGFKRSEKRMQEIEIKLRAGMTRKGITGESQEAIVRSITSFALYGFPESHAASFALLAYASAWLKCHRLAEFTCAMLNNQPMGFYSPAILIKDAQRHGLRVLPVDVTQSEWLCTVVSDQCMRLGLRYARGLREQAGQAILRARAERPFTSVDDLAVRVRELRKDELNRLAEIGALNPLEKQHRRDALWQSQRAILPVGPLLAHLEETGEPSPLVPMDHEERLWADYRGTGLTVGKHPMAWRRIEMNALGVVPAMHLARVRDGSVVRIAGSVIVRQRPGTAKGFVFLSMEDETGIMNAIVAPPVFDRYKFEVLGERFLMIDGILQNQDGVVSVKAGRIAGLPNGATADSHDFH</sequence>
<gene>
    <name evidence="11" type="ordered locus">Acid_7035</name>
</gene>
<dbReference type="AlphaFoldDB" id="Q01QX2"/>
<keyword evidence="6" id="KW-0227">DNA damage</keyword>
<evidence type="ECO:0000256" key="7">
    <source>
        <dbReference type="ARBA" id="ARBA00022932"/>
    </source>
</evidence>
<keyword evidence="3 11" id="KW-0808">Transferase</keyword>
<keyword evidence="7" id="KW-0239">DNA-directed DNA polymerase</keyword>
<protein>
    <recommendedName>
        <fullName evidence="1">DNA-directed DNA polymerase</fullName>
        <ecNumber evidence="1">2.7.7.7</ecNumber>
    </recommendedName>
</protein>
<dbReference type="HOGENOM" id="CLU_001600_4_0_0"/>
<keyword evidence="5" id="KW-0235">DNA replication</keyword>
<dbReference type="Pfam" id="PF17657">
    <property type="entry name" value="DNA_pol3_finger"/>
    <property type="match status" value="1"/>
</dbReference>
<dbReference type="NCBIfam" id="NF004225">
    <property type="entry name" value="PRK05672.1"/>
    <property type="match status" value="1"/>
</dbReference>
<dbReference type="Gene3D" id="1.10.150.870">
    <property type="match status" value="1"/>
</dbReference>
<dbReference type="SUPFAM" id="SSF89550">
    <property type="entry name" value="PHP domain-like"/>
    <property type="match status" value="1"/>
</dbReference>
<accession>Q01QX2</accession>
<evidence type="ECO:0000256" key="3">
    <source>
        <dbReference type="ARBA" id="ARBA00022679"/>
    </source>
</evidence>
<dbReference type="GO" id="GO:0006281">
    <property type="term" value="P:DNA repair"/>
    <property type="evidence" value="ECO:0007669"/>
    <property type="project" value="UniProtKB-KW"/>
</dbReference>
<dbReference type="InterPro" id="IPR004013">
    <property type="entry name" value="PHP_dom"/>
</dbReference>
<dbReference type="InterPro" id="IPR004805">
    <property type="entry name" value="DnaE2/DnaE/PolC"/>
</dbReference>
<proteinExistence type="inferred from homology"/>
<keyword evidence="8" id="KW-0234">DNA repair</keyword>